<proteinExistence type="predicted"/>
<dbReference type="Proteomes" id="UP000565724">
    <property type="component" value="Unassembled WGS sequence"/>
</dbReference>
<dbReference type="AlphaFoldDB" id="A0A7Y6DZD5"/>
<accession>A0A7Y6DZD5</accession>
<protein>
    <submittedName>
        <fullName evidence="1">Putative baseplate assembly protein</fullName>
    </submittedName>
</protein>
<gene>
    <name evidence="1" type="ORF">HP550_20330</name>
</gene>
<comment type="caution">
    <text evidence="1">The sequence shown here is derived from an EMBL/GenBank/DDBJ whole genome shotgun (WGS) entry which is preliminary data.</text>
</comment>
<keyword evidence="2" id="KW-1185">Reference proteome</keyword>
<evidence type="ECO:0000313" key="1">
    <source>
        <dbReference type="EMBL" id="NUU19598.1"/>
    </source>
</evidence>
<reference evidence="1 2" key="1">
    <citation type="submission" date="2020-05" db="EMBL/GenBank/DDBJ databases">
        <title>Genome Sequencing of Type Strains.</title>
        <authorList>
            <person name="Lemaire J.F."/>
            <person name="Inderbitzin P."/>
            <person name="Gregorio O.A."/>
            <person name="Collins S.B."/>
            <person name="Wespe N."/>
            <person name="Knight-Connoni V."/>
        </authorList>
    </citation>
    <scope>NUCLEOTIDE SEQUENCE [LARGE SCALE GENOMIC DNA]</scope>
    <source>
        <strain evidence="1 2">ATCC 25174</strain>
    </source>
</reference>
<evidence type="ECO:0000313" key="2">
    <source>
        <dbReference type="Proteomes" id="UP000565724"/>
    </source>
</evidence>
<dbReference type="RefSeq" id="WP_175349516.1">
    <property type="nucleotide sequence ID" value="NZ_JABMCI010000071.1"/>
</dbReference>
<dbReference type="EMBL" id="JABMCI010000071">
    <property type="protein sequence ID" value="NUU19598.1"/>
    <property type="molecule type" value="Genomic_DNA"/>
</dbReference>
<name>A0A7Y6DZD5_9CELL</name>
<organism evidence="1 2">
    <name type="scientific">Cellulomonas humilata</name>
    <dbReference type="NCBI Taxonomy" id="144055"/>
    <lineage>
        <taxon>Bacteria</taxon>
        <taxon>Bacillati</taxon>
        <taxon>Actinomycetota</taxon>
        <taxon>Actinomycetes</taxon>
        <taxon>Micrococcales</taxon>
        <taxon>Cellulomonadaceae</taxon>
        <taxon>Cellulomonas</taxon>
    </lineage>
</organism>
<sequence>MNGVRYECCDERRRAALVAPGAPAGISGIDYVEVRQGDPVSEPTEIDVVLVKPLPLPMAGLTGANIRLTGGLRFPPPRVSPVVTAVPGGATVRTYRVQIPGGQPTDFSTYRLAVVAGSSSAQPPAFLDPRLSVVDLSFKVDCPSDADCAPDGRELPGAQTPEPALDLMARDWGTLRRLMLDRISVLVPGFREDDPVDLTTTLVEALAYRLDQQSYSLDWVATEALFDTARTRTSVTRHARLVDYPVDEGASARLVVAFEHRPAIPARDGVLLRAGTPVLPRTEGLPTVVAAAAYPALLHQGAVVFETAADVRLWQWRSSIAIHTWADDLCCLPAGSTSVTLDSTASAGRGPLVPGDLLLLAQTAAPDTGEAADANPARRHVVRLTEVTPTTDVLAPGLLLLDVAWDAADALPFDLTVAAEVERPAGPAERVVCARAVGNLVLADHGASLPPADHLGLPPAVVAGLAPDLEPPSPEAGVPWRPRVHGGLGPLSRVAPLPSGTAVEVPASALLAVDPDRCLPELSLQDAFATWTVRRDLLASGRFSRDLVVETDAGGGPALRFGGGTGGTGGTGGLAPDVGERLTVSGRFGSGVVGNLGPDALGHVVVPDADAAVDITAVTNPLPGTGGRAREEIAAVKVRAPEAFRRQQRAVTAADYAEAARRFAGVANAMAVARWTGAWQTVVVHVDRVGGASVDRRFRDALLAHLERFRLAGFDVAVRGARPVPLDVALSVCAEPRELRSEVGRRVRAALSPFGSRGRPGFFHPDHFTFGTPVFLSAVVAAVMAVPGVQSVRPLVFQRFARVGQDELGLGVIRPADAEILELRDDPSFPERGRLTVTMGGGR</sequence>